<evidence type="ECO:0000313" key="3">
    <source>
        <dbReference type="Proteomes" id="UP000072874"/>
    </source>
</evidence>
<dbReference type="RefSeq" id="XP_022813468.1">
    <property type="nucleotide sequence ID" value="XM_022956975.1"/>
</dbReference>
<keyword evidence="1" id="KW-1133">Transmembrane helix</keyword>
<keyword evidence="1" id="KW-0812">Transmembrane</keyword>
<evidence type="ECO:0000313" key="2">
    <source>
        <dbReference type="EMBL" id="VTZ80405.1"/>
    </source>
</evidence>
<dbReference type="VEuPathDB" id="PlasmoDB:PY17X_1302500"/>
<name>A0A4V0KR37_PLAYE</name>
<dbReference type="NCBIfam" id="TIGR01590">
    <property type="entry name" value="yir-bir-cir_Pla"/>
    <property type="match status" value="1"/>
</dbReference>
<dbReference type="VEuPathDB" id="PlasmoDB:PY07021"/>
<dbReference type="KEGG" id="pyo:PY17X_1302500"/>
<evidence type="ECO:0000256" key="1">
    <source>
        <dbReference type="SAM" id="Phobius"/>
    </source>
</evidence>
<sequence>MNKEVCKRFKNVKEWFPDKLDSKGEYQINNKEHLNKYCNSGCDNSLDKISAGCLYFFNEFFKDSSAFKDLAKSNINIVDYIIIWLSYMLNLKENTNSNVTHLQHFYDTTINNDKYKHPIANVSEYTNYKNLIDKKHDLKNMDINKNNISKLYDAFNILCNMYTEFDEGKSDCTNFSEKANQFIGKYKELDENCNITGNNSCSKILFTLLSDYINFKNKCNDIPSLPGIASEFFAPSSSIATKLFIVLSIFGAIGIFFGISYKYSLFGFRKRFKKQQIREKIKNIKKRMNY</sequence>
<protein>
    <submittedName>
        <fullName evidence="2">YIR protein</fullName>
    </submittedName>
</protein>
<dbReference type="VEuPathDB" id="PlasmoDB:PYYM_0003600"/>
<dbReference type="Pfam" id="PF06022">
    <property type="entry name" value="Cir_Bir_Yir"/>
    <property type="match status" value="1"/>
</dbReference>
<dbReference type="EMBL" id="LM993667">
    <property type="protein sequence ID" value="VTZ80405.1"/>
    <property type="molecule type" value="Genomic_DNA"/>
</dbReference>
<reference evidence="2 3" key="1">
    <citation type="journal article" date="2014" name="BMC Biol.">
        <title>A comprehensive evaluation of rodent malaria parasite genomes and gene expression.</title>
        <authorList>
            <person name="Otto T.D."/>
            <person name="Bohme U."/>
            <person name="Jackson A.P."/>
            <person name="Hunt M."/>
            <person name="Franke-Fayard B."/>
            <person name="Hoeijmakers W.A."/>
            <person name="Religa A.A."/>
            <person name="Robertson L."/>
            <person name="Sanders M."/>
            <person name="Ogun S.A."/>
            <person name="Cunningham D."/>
            <person name="Erhart A."/>
            <person name="Billker O."/>
            <person name="Khan S.M."/>
            <person name="Stunnenberg H.G."/>
            <person name="Langhorne J."/>
            <person name="Holder A.A."/>
            <person name="Waters A.P."/>
            <person name="Newbold C.I."/>
            <person name="Pain A."/>
            <person name="Berriman M."/>
            <person name="Janse C.J."/>
        </authorList>
    </citation>
    <scope>NUCLEOTIDE SEQUENCE [LARGE SCALE GENOMIC DNA]</scope>
    <source>
        <strain evidence="2 3">17X</strain>
    </source>
</reference>
<accession>A0A4V0KR37</accession>
<dbReference type="Proteomes" id="UP000072874">
    <property type="component" value="Chromosome 13"/>
</dbReference>
<dbReference type="InterPro" id="IPR006477">
    <property type="entry name" value="Yir_bir_cir"/>
</dbReference>
<dbReference type="AlphaFoldDB" id="A0A4V0KR37"/>
<gene>
    <name evidence="2" type="ORF">PY17X_1302500</name>
</gene>
<keyword evidence="1" id="KW-0472">Membrane</keyword>
<proteinExistence type="predicted"/>
<feature type="transmembrane region" description="Helical" evidence="1">
    <location>
        <begin position="243"/>
        <end position="264"/>
    </location>
</feature>
<organism evidence="2 3">
    <name type="scientific">Plasmodium yoelii</name>
    <dbReference type="NCBI Taxonomy" id="5861"/>
    <lineage>
        <taxon>Eukaryota</taxon>
        <taxon>Sar</taxon>
        <taxon>Alveolata</taxon>
        <taxon>Apicomplexa</taxon>
        <taxon>Aconoidasida</taxon>
        <taxon>Haemosporida</taxon>
        <taxon>Plasmodiidae</taxon>
        <taxon>Plasmodium</taxon>
        <taxon>Plasmodium (Vinckeia)</taxon>
    </lineage>
</organism>
<dbReference type="VEuPathDB" id="PlasmoDB:Py17XNL_001302895"/>
<dbReference type="GeneID" id="3830181"/>